<dbReference type="Pfam" id="PF00358">
    <property type="entry name" value="PTS_EIIA_1"/>
    <property type="match status" value="1"/>
</dbReference>
<proteinExistence type="predicted"/>
<dbReference type="PROSITE" id="PS51093">
    <property type="entry name" value="PTS_EIIA_TYPE_1"/>
    <property type="match status" value="1"/>
</dbReference>
<evidence type="ECO:0000313" key="9">
    <source>
        <dbReference type="Proteomes" id="UP000569329"/>
    </source>
</evidence>
<evidence type="ECO:0000259" key="7">
    <source>
        <dbReference type="PROSITE" id="PS51093"/>
    </source>
</evidence>
<keyword evidence="6" id="KW-0418">Kinase</keyword>
<keyword evidence="3" id="KW-0762">Sugar transport</keyword>
<comment type="caution">
    <text evidence="8">The sequence shown here is derived from an EMBL/GenBank/DDBJ whole genome shotgun (WGS) entry which is preliminary data.</text>
</comment>
<dbReference type="PANTHER" id="PTHR45008">
    <property type="entry name" value="PTS SYSTEM GLUCOSE-SPECIFIC EIIA COMPONENT"/>
    <property type="match status" value="1"/>
</dbReference>
<organism evidence="8 9">
    <name type="scientific">Halosaccharopolyspora lacisalsi</name>
    <dbReference type="NCBI Taxonomy" id="1000566"/>
    <lineage>
        <taxon>Bacteria</taxon>
        <taxon>Bacillati</taxon>
        <taxon>Actinomycetota</taxon>
        <taxon>Actinomycetes</taxon>
        <taxon>Pseudonocardiales</taxon>
        <taxon>Pseudonocardiaceae</taxon>
        <taxon>Halosaccharopolyspora</taxon>
    </lineage>
</organism>
<dbReference type="NCBIfam" id="TIGR00830">
    <property type="entry name" value="PTBA"/>
    <property type="match status" value="1"/>
</dbReference>
<accession>A0A839DS10</accession>
<protein>
    <submittedName>
        <fullName evidence="8">PTS system N-acetylglucosamine-specific IIA component</fullName>
    </submittedName>
</protein>
<dbReference type="EMBL" id="JACGWZ010000001">
    <property type="protein sequence ID" value="MBA8823519.1"/>
    <property type="molecule type" value="Genomic_DNA"/>
</dbReference>
<evidence type="ECO:0000256" key="4">
    <source>
        <dbReference type="ARBA" id="ARBA00022679"/>
    </source>
</evidence>
<dbReference type="SUPFAM" id="SSF51261">
    <property type="entry name" value="Duplicated hybrid motif"/>
    <property type="match status" value="1"/>
</dbReference>
<name>A0A839DS10_9PSEU</name>
<evidence type="ECO:0000256" key="6">
    <source>
        <dbReference type="ARBA" id="ARBA00022777"/>
    </source>
</evidence>
<dbReference type="PANTHER" id="PTHR45008:SF1">
    <property type="entry name" value="PTS SYSTEM GLUCOSE-SPECIFIC EIIA COMPONENT"/>
    <property type="match status" value="1"/>
</dbReference>
<dbReference type="Gene3D" id="2.70.70.10">
    <property type="entry name" value="Glucose Permease (Domain IIA)"/>
    <property type="match status" value="1"/>
</dbReference>
<evidence type="ECO:0000256" key="2">
    <source>
        <dbReference type="ARBA" id="ARBA00022448"/>
    </source>
</evidence>
<keyword evidence="4" id="KW-0808">Transferase</keyword>
<dbReference type="PROSITE" id="PS00371">
    <property type="entry name" value="PTS_EIIA_TYPE_1_HIS"/>
    <property type="match status" value="1"/>
</dbReference>
<keyword evidence="9" id="KW-1185">Reference proteome</keyword>
<feature type="domain" description="PTS EIIA type-1" evidence="7">
    <location>
        <begin position="21"/>
        <end position="125"/>
    </location>
</feature>
<keyword evidence="2" id="KW-0813">Transport</keyword>
<dbReference type="GO" id="GO:0009401">
    <property type="term" value="P:phosphoenolpyruvate-dependent sugar phosphotransferase system"/>
    <property type="evidence" value="ECO:0007669"/>
    <property type="project" value="UniProtKB-KW"/>
</dbReference>
<reference evidence="8 9" key="1">
    <citation type="submission" date="2020-07" db="EMBL/GenBank/DDBJ databases">
        <title>Sequencing the genomes of 1000 actinobacteria strains.</title>
        <authorList>
            <person name="Klenk H.-P."/>
        </authorList>
    </citation>
    <scope>NUCLEOTIDE SEQUENCE [LARGE SCALE GENOMIC DNA]</scope>
    <source>
        <strain evidence="8 9">DSM 45975</strain>
    </source>
</reference>
<dbReference type="Proteomes" id="UP000569329">
    <property type="component" value="Unassembled WGS sequence"/>
</dbReference>
<comment type="subcellular location">
    <subcellularLocation>
        <location evidence="1">Cytoplasm</location>
    </subcellularLocation>
</comment>
<dbReference type="GO" id="GO:0005737">
    <property type="term" value="C:cytoplasm"/>
    <property type="evidence" value="ECO:0007669"/>
    <property type="project" value="UniProtKB-SubCell"/>
</dbReference>
<dbReference type="InterPro" id="IPR050890">
    <property type="entry name" value="PTS_EIIA_component"/>
</dbReference>
<dbReference type="InterPro" id="IPR011055">
    <property type="entry name" value="Dup_hybrid_motif"/>
</dbReference>
<evidence type="ECO:0000256" key="3">
    <source>
        <dbReference type="ARBA" id="ARBA00022597"/>
    </source>
</evidence>
<evidence type="ECO:0000313" key="8">
    <source>
        <dbReference type="EMBL" id="MBA8823519.1"/>
    </source>
</evidence>
<evidence type="ECO:0000256" key="1">
    <source>
        <dbReference type="ARBA" id="ARBA00004496"/>
    </source>
</evidence>
<evidence type="ECO:0000256" key="5">
    <source>
        <dbReference type="ARBA" id="ARBA00022683"/>
    </source>
</evidence>
<dbReference type="GO" id="GO:0016301">
    <property type="term" value="F:kinase activity"/>
    <property type="evidence" value="ECO:0007669"/>
    <property type="project" value="UniProtKB-KW"/>
</dbReference>
<dbReference type="AlphaFoldDB" id="A0A839DS10"/>
<dbReference type="InterPro" id="IPR001127">
    <property type="entry name" value="PTS_EIIA_1_perm"/>
</dbReference>
<gene>
    <name evidence="8" type="ORF">FHX42_000848</name>
</gene>
<keyword evidence="5" id="KW-0598">Phosphotransferase system</keyword>
<sequence>MSAVVGSPVDGRAGPLSGVDDPVFSQQMVGPGMAVTPGGGRGDAVAPIAGTVATLHPHAFVITAAGGASVLVHLGIDTVKLKGEGFALHVAKGDIVEAGQPMVTWDPTEVEAHGYSAVCPVVVLEVEAEALGDFREAGAVTAGEPLFSVRE</sequence>
<dbReference type="RefSeq" id="WP_182542816.1">
    <property type="nucleotide sequence ID" value="NZ_JACGWZ010000001.1"/>
</dbReference>